<reference evidence="2" key="1">
    <citation type="submission" date="2016-10" db="EMBL/GenBank/DDBJ databases">
        <authorList>
            <person name="Varghese N."/>
            <person name="Submissions S."/>
        </authorList>
    </citation>
    <scope>NUCLEOTIDE SEQUENCE [LARGE SCALE GENOMIC DNA]</scope>
    <source>
        <strain evidence="2">930I</strain>
    </source>
</reference>
<dbReference type="GO" id="GO:0006281">
    <property type="term" value="P:DNA repair"/>
    <property type="evidence" value="ECO:0007669"/>
    <property type="project" value="TreeGrafter"/>
</dbReference>
<dbReference type="PANTHER" id="PTHR43434:SF24">
    <property type="entry name" value="HYDROLASE-RELATED"/>
    <property type="match status" value="1"/>
</dbReference>
<dbReference type="NCBIfam" id="TIGR01549">
    <property type="entry name" value="HAD-SF-IA-v1"/>
    <property type="match status" value="1"/>
</dbReference>
<dbReference type="SFLD" id="SFLDS00003">
    <property type="entry name" value="Haloacid_Dehalogenase"/>
    <property type="match status" value="1"/>
</dbReference>
<sequence length="234" mass="24197">MGSLTLVAFDVDGTLIDSQGTIVLAMERAFEGHGLAVPPPAAVRGVIGLSLPEAIGRLLPEDAPPALAEALSADYRAAFFELRQAGAPDPLFPGAAQALVRAARAGHLLALVTGKSRRGVTALLERPDVQALGVSIDAIATADDGPGKPDPFLLRKAMADVGVDPAFTLMVGDTTYDMEMAVRAGVPAVGVSWGYHAPQALAAAGAGRVIDRFEELSFDDLPAGRRMLGETHPA</sequence>
<dbReference type="EMBL" id="FNCV01000004">
    <property type="protein sequence ID" value="SDH05369.1"/>
    <property type="molecule type" value="Genomic_DNA"/>
</dbReference>
<dbReference type="SFLD" id="SFLDG01129">
    <property type="entry name" value="C1.5:_HAD__Beta-PGM__Phosphata"/>
    <property type="match status" value="1"/>
</dbReference>
<keyword evidence="2" id="KW-1185">Reference proteome</keyword>
<dbReference type="GO" id="GO:0005829">
    <property type="term" value="C:cytosol"/>
    <property type="evidence" value="ECO:0007669"/>
    <property type="project" value="TreeGrafter"/>
</dbReference>
<dbReference type="GO" id="GO:0008967">
    <property type="term" value="F:phosphoglycolate phosphatase activity"/>
    <property type="evidence" value="ECO:0007669"/>
    <property type="project" value="TreeGrafter"/>
</dbReference>
<dbReference type="PANTHER" id="PTHR43434">
    <property type="entry name" value="PHOSPHOGLYCOLATE PHOSPHATASE"/>
    <property type="match status" value="1"/>
</dbReference>
<dbReference type="InterPro" id="IPR023214">
    <property type="entry name" value="HAD_sf"/>
</dbReference>
<dbReference type="OrthoDB" id="9782449at2"/>
<dbReference type="InterPro" id="IPR036412">
    <property type="entry name" value="HAD-like_sf"/>
</dbReference>
<dbReference type="InterPro" id="IPR050155">
    <property type="entry name" value="HAD-like_hydrolase_sf"/>
</dbReference>
<dbReference type="Gene3D" id="3.40.50.1000">
    <property type="entry name" value="HAD superfamily/HAD-like"/>
    <property type="match status" value="1"/>
</dbReference>
<gene>
    <name evidence="1" type="ORF">SAMN05421742_10444</name>
</gene>
<dbReference type="SUPFAM" id="SSF56784">
    <property type="entry name" value="HAD-like"/>
    <property type="match status" value="1"/>
</dbReference>
<evidence type="ECO:0000313" key="1">
    <source>
        <dbReference type="EMBL" id="SDH05369.1"/>
    </source>
</evidence>
<dbReference type="InterPro" id="IPR023198">
    <property type="entry name" value="PGP-like_dom2"/>
</dbReference>
<dbReference type="AlphaFoldDB" id="A0A1G7Z9U1"/>
<dbReference type="InterPro" id="IPR041492">
    <property type="entry name" value="HAD_2"/>
</dbReference>
<dbReference type="Proteomes" id="UP000217076">
    <property type="component" value="Unassembled WGS sequence"/>
</dbReference>
<evidence type="ECO:0000313" key="2">
    <source>
        <dbReference type="Proteomes" id="UP000217076"/>
    </source>
</evidence>
<dbReference type="Pfam" id="PF13419">
    <property type="entry name" value="HAD_2"/>
    <property type="match status" value="1"/>
</dbReference>
<organism evidence="1 2">
    <name type="scientific">Roseospirillum parvum</name>
    <dbReference type="NCBI Taxonomy" id="83401"/>
    <lineage>
        <taxon>Bacteria</taxon>
        <taxon>Pseudomonadati</taxon>
        <taxon>Pseudomonadota</taxon>
        <taxon>Alphaproteobacteria</taxon>
        <taxon>Rhodospirillales</taxon>
        <taxon>Rhodospirillaceae</taxon>
        <taxon>Roseospirillum</taxon>
    </lineage>
</organism>
<dbReference type="STRING" id="83401.SAMN05421742_10444"/>
<name>A0A1G7Z9U1_9PROT</name>
<accession>A0A1G7Z9U1</accession>
<dbReference type="Gene3D" id="1.10.150.240">
    <property type="entry name" value="Putative phosphatase, domain 2"/>
    <property type="match status" value="1"/>
</dbReference>
<dbReference type="RefSeq" id="WP_092617618.1">
    <property type="nucleotide sequence ID" value="NZ_FNCV01000004.1"/>
</dbReference>
<proteinExistence type="predicted"/>
<protein>
    <submittedName>
        <fullName evidence="1">Phosphoglycolate phosphatase</fullName>
    </submittedName>
</protein>
<dbReference type="InterPro" id="IPR006439">
    <property type="entry name" value="HAD-SF_hydro_IA"/>
</dbReference>